<keyword evidence="4" id="KW-0002">3D-structure</keyword>
<dbReference type="HOGENOM" id="CLU_815400_0_0_2"/>
<feature type="binding site" evidence="4">
    <location>
        <position position="152"/>
    </location>
    <ligand>
        <name>Zn(2+)</name>
        <dbReference type="ChEBI" id="CHEBI:29105"/>
    </ligand>
</feature>
<keyword evidence="4" id="KW-0862">Zinc</keyword>
<dbReference type="EnsemblBacteria" id="ABL78722">
    <property type="protein sequence ID" value="ABL78722"/>
    <property type="gene ID" value="Tpen_1325"/>
</dbReference>
<keyword evidence="3" id="KW-1185">Reference proteome</keyword>
<dbReference type="PDB" id="4TXD">
    <property type="method" value="X-ray"/>
    <property type="resolution" value="1.82 A"/>
    <property type="chains" value="A=1-374"/>
</dbReference>
<dbReference type="GO" id="GO:0046872">
    <property type="term" value="F:metal ion binding"/>
    <property type="evidence" value="ECO:0007669"/>
    <property type="project" value="UniProtKB-KW"/>
</dbReference>
<dbReference type="eggNOG" id="arCOG03482">
    <property type="taxonomic scope" value="Archaea"/>
</dbReference>
<reference evidence="4" key="2">
    <citation type="journal article" date="2014" name="RNA Biol.">
        <title>Structural analyses of the CRISPR protein Csc2 reveal the RNA-binding interface of the type I-D Cas7 family.</title>
        <authorList>
            <person name="Hrle A."/>
            <person name="Maier L.K."/>
            <person name="Sharma K."/>
            <person name="Ebert J."/>
            <person name="Basquin C."/>
            <person name="Urlaub H."/>
            <person name="Marchfelder A."/>
            <person name="Conti E."/>
        </authorList>
    </citation>
    <scope>X-RAY CRYSTALLOGRAPHY (1.82 ANGSTROMS) IN COMPLEX WITH ZN(2+)</scope>
</reference>
<dbReference type="AlphaFoldDB" id="A1RZU2"/>
<dbReference type="OrthoDB" id="385400at2157"/>
<dbReference type="RefSeq" id="WP_011752987.1">
    <property type="nucleotide sequence ID" value="NC_008698.1"/>
</dbReference>
<dbReference type="KEGG" id="tpe:Tpen_1325"/>
<dbReference type="STRING" id="368408.Tpen_1325"/>
<dbReference type="Pfam" id="PF18320">
    <property type="entry name" value="Csc2"/>
    <property type="match status" value="1"/>
</dbReference>
<organism evidence="2 3">
    <name type="scientific">Thermofilum pendens (strain DSM 2475 / Hrk 5)</name>
    <dbReference type="NCBI Taxonomy" id="368408"/>
    <lineage>
        <taxon>Archaea</taxon>
        <taxon>Thermoproteota</taxon>
        <taxon>Thermoprotei</taxon>
        <taxon>Thermofilales</taxon>
        <taxon>Thermofilaceae</taxon>
        <taxon>Thermofilum</taxon>
    </lineage>
</organism>
<dbReference type="Proteomes" id="UP000000641">
    <property type="component" value="Chromosome"/>
</dbReference>
<dbReference type="EvolutionaryTrace" id="A1RZU2"/>
<protein>
    <recommendedName>
        <fullName evidence="5">Type I-D CRISPR-associated protein Cas7/Csc2</fullName>
    </recommendedName>
</protein>
<feature type="binding site" evidence="4">
    <location>
        <position position="130"/>
    </location>
    <ligand>
        <name>Zn(2+)</name>
        <dbReference type="ChEBI" id="CHEBI:29105"/>
    </ligand>
</feature>
<reference evidence="3" key="1">
    <citation type="journal article" date="2008" name="J. Bacteriol.">
        <title>Genome sequence of Thermofilum pendens reveals an exceptional loss of biosynthetic pathways without genome reduction.</title>
        <authorList>
            <person name="Anderson I."/>
            <person name="Rodriguez J."/>
            <person name="Susanti D."/>
            <person name="Porat I."/>
            <person name="Reich C."/>
            <person name="Ulrich L.E."/>
            <person name="Elkins J.G."/>
            <person name="Mavromatis K."/>
            <person name="Lykidis A."/>
            <person name="Kim E."/>
            <person name="Thompson L.S."/>
            <person name="Nolan M."/>
            <person name="Land M."/>
            <person name="Copeland A."/>
            <person name="Lapidus A."/>
            <person name="Lucas S."/>
            <person name="Detter C."/>
            <person name="Zhulin I.B."/>
            <person name="Olsen G.J."/>
            <person name="Whitman W."/>
            <person name="Mukhopadhyay B."/>
            <person name="Bristow J."/>
            <person name="Kyrpides N."/>
        </authorList>
    </citation>
    <scope>NUCLEOTIDE SEQUENCE [LARGE SCALE GENOMIC DNA]</scope>
    <source>
        <strain evidence="3">DSM 2475 / Hrk 5</strain>
    </source>
</reference>
<evidence type="ECO:0000313" key="2">
    <source>
        <dbReference type="EMBL" id="ABL78722.1"/>
    </source>
</evidence>
<name>A1RZU2_THEPD</name>
<sequence length="374" mass="41533">MSGEKRDVLAELGLGDLRPYLRSIGDKDRIFPKAHRIEVVFLVRAANYLLLRTEGAGTINMTTLEYSGGAMEVPVIQPQKLMAVTRRQMLQLLREYRDSLDEVSKRWLVQEVIGKAKDLGFKKVSEEWNCTIQPPLAEFGEKATDIGMDGFCPHCTIFGAALTEQHNEKFGGLSIGIKTRVRFDPAFATQRRITPETHNKVTEGHLSMTGQALFSEVHVEPGTVFIGRAELVDLTEPELVATLYSLATLRELGGRSGIYGTVRVEILGVKAGKYASTTAYDLAAENAGKGYEEVKKNLKERLEKLGFTPVDNSKLLAAVDHKDPNGLFKDLWRSSIDFAEKMVKWVEELKGGGQKGSGKKSRSKKAEPEESEEE</sequence>
<evidence type="ECO:0000256" key="1">
    <source>
        <dbReference type="SAM" id="MobiDB-lite"/>
    </source>
</evidence>
<feature type="binding site" evidence="4">
    <location>
        <position position="149"/>
    </location>
    <ligand>
        <name>Zn(2+)</name>
        <dbReference type="ChEBI" id="CHEBI:29105"/>
    </ligand>
</feature>
<dbReference type="NCBIfam" id="TIGR03157">
    <property type="entry name" value="cas_Csc2"/>
    <property type="match status" value="1"/>
</dbReference>
<dbReference type="EMBL" id="CP000505">
    <property type="protein sequence ID" value="ABL78722.1"/>
    <property type="molecule type" value="Genomic_DNA"/>
</dbReference>
<evidence type="ECO:0007829" key="4">
    <source>
        <dbReference type="PDB" id="4TXD"/>
    </source>
</evidence>
<evidence type="ECO:0000313" key="3">
    <source>
        <dbReference type="Proteomes" id="UP000000641"/>
    </source>
</evidence>
<keyword evidence="4" id="KW-0479">Metal-binding</keyword>
<proteinExistence type="evidence at protein level"/>
<dbReference type="PDBsum" id="4TXD"/>
<dbReference type="GeneID" id="4601564"/>
<dbReference type="SMR" id="A1RZU2"/>
<feature type="region of interest" description="Disordered" evidence="1">
    <location>
        <begin position="350"/>
        <end position="374"/>
    </location>
</feature>
<feature type="binding site" evidence="4">
    <location>
        <position position="155"/>
    </location>
    <ligand>
        <name>Zn(2+)</name>
        <dbReference type="ChEBI" id="CHEBI:29105"/>
    </ligand>
</feature>
<gene>
    <name evidence="2" type="ordered locus">Tpen_1325</name>
</gene>
<evidence type="ECO:0008006" key="5">
    <source>
        <dbReference type="Google" id="ProtNLM"/>
    </source>
</evidence>
<accession>A1RZU2</accession>
<dbReference type="InterPro" id="IPR017574">
    <property type="entry name" value="CRISPR-assoc_prot_Cas7/Csc2"/>
</dbReference>